<sequence length="346" mass="37841">MKFNKDYVLRIAKELLSIDSPTGYTNKAIEYLEKEVNALGYTYSRNAKGNLIVSLKGTSDYTIGLCAHTDTLGLMVRSISSDGTLALTNLGGPLIPTLDAEYCRIHTREGNIYTGTILANVPASHVYPDAATKERKIENMLVRIDEVVKTKEDTEKLGIQNGDFVAIDPKVEITKSDFIKSRFLDDKISVSILMGVLEAIKTNNIELPYNVEIIFSTYEEVGHGSSSIPSNINELLAVDMGCIGLDLACTEYDVSICAKDSSGPYDYNMTTKLVNLAKANKLSYAVDIYPYYGSDVSAALSGGNNIRGALIGPGVHASHGMERTHYQAVEQTMQLVYAYITDKDLA</sequence>
<dbReference type="PIRSF" id="PIRSF001123">
    <property type="entry name" value="PepA_GA"/>
    <property type="match status" value="1"/>
</dbReference>
<reference evidence="9 10" key="1">
    <citation type="submission" date="2019-03" db="EMBL/GenBank/DDBJ databases">
        <title>Genomic Encyclopedia of Type Strains, Phase IV (KMG-IV): sequencing the most valuable type-strain genomes for metagenomic binning, comparative biology and taxonomic classification.</title>
        <authorList>
            <person name="Goeker M."/>
        </authorList>
    </citation>
    <scope>NUCLEOTIDE SEQUENCE [LARGE SCALE GENOMIC DNA]</scope>
    <source>
        <strain evidence="9 10">DSM 28867</strain>
    </source>
</reference>
<keyword evidence="2 9" id="KW-0031">Aminopeptidase</keyword>
<keyword evidence="4 8" id="KW-0479">Metal-binding</keyword>
<keyword evidence="5" id="KW-0378">Hydrolase</keyword>
<protein>
    <submittedName>
        <fullName evidence="9">Putative aminopeptidase FrvX</fullName>
    </submittedName>
</protein>
<comment type="cofactor">
    <cofactor evidence="8">
        <name>a divalent metal cation</name>
        <dbReference type="ChEBI" id="CHEBI:60240"/>
    </cofactor>
    <text evidence="8">Binds 2 divalent metal cations per subunit.</text>
</comment>
<dbReference type="InterPro" id="IPR023367">
    <property type="entry name" value="Peptidase_M42_dom2"/>
</dbReference>
<evidence type="ECO:0000256" key="8">
    <source>
        <dbReference type="PIRSR" id="PIRSR001123-2"/>
    </source>
</evidence>
<dbReference type="GO" id="GO:0006508">
    <property type="term" value="P:proteolysis"/>
    <property type="evidence" value="ECO:0007669"/>
    <property type="project" value="UniProtKB-KW"/>
</dbReference>
<organism evidence="9 10">
    <name type="scientific">Breznakia blatticola</name>
    <dbReference type="NCBI Taxonomy" id="1754012"/>
    <lineage>
        <taxon>Bacteria</taxon>
        <taxon>Bacillati</taxon>
        <taxon>Bacillota</taxon>
        <taxon>Erysipelotrichia</taxon>
        <taxon>Erysipelotrichales</taxon>
        <taxon>Erysipelotrichaceae</taxon>
        <taxon>Breznakia</taxon>
    </lineage>
</organism>
<evidence type="ECO:0000256" key="5">
    <source>
        <dbReference type="ARBA" id="ARBA00022801"/>
    </source>
</evidence>
<gene>
    <name evidence="9" type="ORF">EDD63_1259</name>
</gene>
<dbReference type="CDD" id="cd05657">
    <property type="entry name" value="M42_glucanase_like"/>
    <property type="match status" value="1"/>
</dbReference>
<dbReference type="RefSeq" id="WP_134169981.1">
    <property type="nucleotide sequence ID" value="NZ_SODD01000025.1"/>
</dbReference>
<dbReference type="Gene3D" id="2.40.30.40">
    <property type="entry name" value="Peptidase M42, domain 2"/>
    <property type="match status" value="1"/>
</dbReference>
<keyword evidence="10" id="KW-1185">Reference proteome</keyword>
<feature type="binding site" evidence="8">
    <location>
        <position position="185"/>
    </location>
    <ligand>
        <name>Zn(2+)</name>
        <dbReference type="ChEBI" id="CHEBI:29105"/>
        <label>2</label>
    </ligand>
</feature>
<evidence type="ECO:0000256" key="2">
    <source>
        <dbReference type="ARBA" id="ARBA00022438"/>
    </source>
</evidence>
<feature type="binding site" evidence="8">
    <location>
        <position position="220"/>
    </location>
    <ligand>
        <name>Zn(2+)</name>
        <dbReference type="ChEBI" id="CHEBI:29105"/>
        <label>2</label>
    </ligand>
</feature>
<dbReference type="GO" id="GO:0046872">
    <property type="term" value="F:metal ion binding"/>
    <property type="evidence" value="ECO:0007669"/>
    <property type="project" value="UniProtKB-UniRule"/>
</dbReference>
<dbReference type="SUPFAM" id="SSF53187">
    <property type="entry name" value="Zn-dependent exopeptidases"/>
    <property type="match status" value="1"/>
</dbReference>
<evidence type="ECO:0000256" key="6">
    <source>
        <dbReference type="PIRNR" id="PIRNR001123"/>
    </source>
</evidence>
<dbReference type="SUPFAM" id="SSF101821">
    <property type="entry name" value="Aminopeptidase/glucanase lid domain"/>
    <property type="match status" value="1"/>
</dbReference>
<feature type="active site" description="Proton acceptor" evidence="7">
    <location>
        <position position="219"/>
    </location>
</feature>
<evidence type="ECO:0000313" key="9">
    <source>
        <dbReference type="EMBL" id="TDW16312.1"/>
    </source>
</evidence>
<accession>A0A4R7ZG76</accession>
<dbReference type="InterPro" id="IPR051464">
    <property type="entry name" value="Peptidase_M42_aminopept"/>
</dbReference>
<dbReference type="Pfam" id="PF05343">
    <property type="entry name" value="Peptidase_M42"/>
    <property type="match status" value="1"/>
</dbReference>
<keyword evidence="3" id="KW-0645">Protease</keyword>
<feature type="binding site" evidence="8">
    <location>
        <position position="68"/>
    </location>
    <ligand>
        <name>Zn(2+)</name>
        <dbReference type="ChEBI" id="CHEBI:29105"/>
        <label>1</label>
    </ligand>
</feature>
<dbReference type="PANTHER" id="PTHR32481">
    <property type="entry name" value="AMINOPEPTIDASE"/>
    <property type="match status" value="1"/>
</dbReference>
<evidence type="ECO:0000256" key="3">
    <source>
        <dbReference type="ARBA" id="ARBA00022670"/>
    </source>
</evidence>
<dbReference type="Gene3D" id="3.40.630.10">
    <property type="entry name" value="Zn peptidases"/>
    <property type="match status" value="1"/>
</dbReference>
<comment type="similarity">
    <text evidence="1 6">Belongs to the peptidase M42 family.</text>
</comment>
<comment type="caution">
    <text evidence="9">The sequence shown here is derived from an EMBL/GenBank/DDBJ whole genome shotgun (WGS) entry which is preliminary data.</text>
</comment>
<evidence type="ECO:0000256" key="4">
    <source>
        <dbReference type="ARBA" id="ARBA00022723"/>
    </source>
</evidence>
<dbReference type="OrthoDB" id="361940at2"/>
<evidence type="ECO:0000313" key="10">
    <source>
        <dbReference type="Proteomes" id="UP000294743"/>
    </source>
</evidence>
<feature type="binding site" evidence="8">
    <location>
        <position position="239"/>
    </location>
    <ligand>
        <name>Zn(2+)</name>
        <dbReference type="ChEBI" id="CHEBI:29105"/>
        <label>1</label>
    </ligand>
</feature>
<dbReference type="EMBL" id="SODD01000025">
    <property type="protein sequence ID" value="TDW16312.1"/>
    <property type="molecule type" value="Genomic_DNA"/>
</dbReference>
<dbReference type="GO" id="GO:0004177">
    <property type="term" value="F:aminopeptidase activity"/>
    <property type="evidence" value="ECO:0007669"/>
    <property type="project" value="UniProtKB-UniRule"/>
</dbReference>
<evidence type="ECO:0000256" key="7">
    <source>
        <dbReference type="PIRSR" id="PIRSR001123-1"/>
    </source>
</evidence>
<dbReference type="PANTHER" id="PTHR32481:SF7">
    <property type="entry name" value="AMINOPEPTIDASE YHFE-RELATED"/>
    <property type="match status" value="1"/>
</dbReference>
<name>A0A4R7ZG76_9FIRM</name>
<dbReference type="AlphaFoldDB" id="A0A4R7ZG76"/>
<dbReference type="InterPro" id="IPR008007">
    <property type="entry name" value="Peptidase_M42"/>
</dbReference>
<feature type="binding site" evidence="8">
    <location>
        <position position="319"/>
    </location>
    <ligand>
        <name>Zn(2+)</name>
        <dbReference type="ChEBI" id="CHEBI:29105"/>
        <label>2</label>
    </ligand>
</feature>
<dbReference type="Proteomes" id="UP000294743">
    <property type="component" value="Unassembled WGS sequence"/>
</dbReference>
<feature type="binding site" evidence="8">
    <location>
        <position position="185"/>
    </location>
    <ligand>
        <name>Zn(2+)</name>
        <dbReference type="ChEBI" id="CHEBI:29105"/>
        <label>1</label>
    </ligand>
</feature>
<evidence type="ECO:0000256" key="1">
    <source>
        <dbReference type="ARBA" id="ARBA00006272"/>
    </source>
</evidence>
<proteinExistence type="inferred from homology"/>